<evidence type="ECO:0000313" key="2">
    <source>
        <dbReference type="EMBL" id="KAF9779832.1"/>
    </source>
</evidence>
<organism evidence="2 3">
    <name type="scientific">Thelephora terrestris</name>
    <dbReference type="NCBI Taxonomy" id="56493"/>
    <lineage>
        <taxon>Eukaryota</taxon>
        <taxon>Fungi</taxon>
        <taxon>Dikarya</taxon>
        <taxon>Basidiomycota</taxon>
        <taxon>Agaricomycotina</taxon>
        <taxon>Agaricomycetes</taxon>
        <taxon>Thelephorales</taxon>
        <taxon>Thelephoraceae</taxon>
        <taxon>Thelephora</taxon>
    </lineage>
</organism>
<reference evidence="2" key="1">
    <citation type="journal article" date="2020" name="Nat. Commun.">
        <title>Large-scale genome sequencing of mycorrhizal fungi provides insights into the early evolution of symbiotic traits.</title>
        <authorList>
            <person name="Miyauchi S."/>
            <person name="Kiss E."/>
            <person name="Kuo A."/>
            <person name="Drula E."/>
            <person name="Kohler A."/>
            <person name="Sanchez-Garcia M."/>
            <person name="Morin E."/>
            <person name="Andreopoulos B."/>
            <person name="Barry K.W."/>
            <person name="Bonito G."/>
            <person name="Buee M."/>
            <person name="Carver A."/>
            <person name="Chen C."/>
            <person name="Cichocki N."/>
            <person name="Clum A."/>
            <person name="Culley D."/>
            <person name="Crous P.W."/>
            <person name="Fauchery L."/>
            <person name="Girlanda M."/>
            <person name="Hayes R.D."/>
            <person name="Keri Z."/>
            <person name="LaButti K."/>
            <person name="Lipzen A."/>
            <person name="Lombard V."/>
            <person name="Magnuson J."/>
            <person name="Maillard F."/>
            <person name="Murat C."/>
            <person name="Nolan M."/>
            <person name="Ohm R.A."/>
            <person name="Pangilinan J."/>
            <person name="Pereira M.F."/>
            <person name="Perotto S."/>
            <person name="Peter M."/>
            <person name="Pfister S."/>
            <person name="Riley R."/>
            <person name="Sitrit Y."/>
            <person name="Stielow J.B."/>
            <person name="Szollosi G."/>
            <person name="Zifcakova L."/>
            <person name="Stursova M."/>
            <person name="Spatafora J.W."/>
            <person name="Tedersoo L."/>
            <person name="Vaario L.M."/>
            <person name="Yamada A."/>
            <person name="Yan M."/>
            <person name="Wang P."/>
            <person name="Xu J."/>
            <person name="Bruns T."/>
            <person name="Baldrian P."/>
            <person name="Vilgalys R."/>
            <person name="Dunand C."/>
            <person name="Henrissat B."/>
            <person name="Grigoriev I.V."/>
            <person name="Hibbett D."/>
            <person name="Nagy L.G."/>
            <person name="Martin F.M."/>
        </authorList>
    </citation>
    <scope>NUCLEOTIDE SEQUENCE</scope>
    <source>
        <strain evidence="2">UH-Tt-Lm1</strain>
    </source>
</reference>
<dbReference type="EMBL" id="WIUZ02000018">
    <property type="protein sequence ID" value="KAF9779832.1"/>
    <property type="molecule type" value="Genomic_DNA"/>
</dbReference>
<proteinExistence type="predicted"/>
<dbReference type="Proteomes" id="UP000736335">
    <property type="component" value="Unassembled WGS sequence"/>
</dbReference>
<evidence type="ECO:0000256" key="1">
    <source>
        <dbReference type="SAM" id="MobiDB-lite"/>
    </source>
</evidence>
<sequence>MDAPQILLDALNSSITSGTFVDTKIYVFSRREASGRVSSPQSLYCNGHVLNTIPYFSTHGFSEGRTKDINGGFPPGADSFPYTDHYDYLSDSDLEDEEPIEHCEQELPSIAQVLGSEARMTPGNPPQPSRGMSEVENRRIRDRVSERMGRVAIVRDIAAVTFEALIYYLYTGEVIFAPFSSDPRRELTTEPRTGNWKAAKPPSPQGDASYSFLASTCDDFAIYPL</sequence>
<keyword evidence="3" id="KW-1185">Reference proteome</keyword>
<protein>
    <submittedName>
        <fullName evidence="2">Uncharacterized protein</fullName>
    </submittedName>
</protein>
<dbReference type="AlphaFoldDB" id="A0A9P6H5E6"/>
<evidence type="ECO:0000313" key="3">
    <source>
        <dbReference type="Proteomes" id="UP000736335"/>
    </source>
</evidence>
<accession>A0A9P6H5E6</accession>
<dbReference type="OrthoDB" id="6359816at2759"/>
<comment type="caution">
    <text evidence="2">The sequence shown here is derived from an EMBL/GenBank/DDBJ whole genome shotgun (WGS) entry which is preliminary data.</text>
</comment>
<feature type="region of interest" description="Disordered" evidence="1">
    <location>
        <begin position="183"/>
        <end position="207"/>
    </location>
</feature>
<gene>
    <name evidence="2" type="ORF">BJ322DRAFT_1167035</name>
</gene>
<reference evidence="2" key="2">
    <citation type="submission" date="2020-11" db="EMBL/GenBank/DDBJ databases">
        <authorList>
            <consortium name="DOE Joint Genome Institute"/>
            <person name="Kuo A."/>
            <person name="Miyauchi S."/>
            <person name="Kiss E."/>
            <person name="Drula E."/>
            <person name="Kohler A."/>
            <person name="Sanchez-Garcia M."/>
            <person name="Andreopoulos B."/>
            <person name="Barry K.W."/>
            <person name="Bonito G."/>
            <person name="Buee M."/>
            <person name="Carver A."/>
            <person name="Chen C."/>
            <person name="Cichocki N."/>
            <person name="Clum A."/>
            <person name="Culley D."/>
            <person name="Crous P.W."/>
            <person name="Fauchery L."/>
            <person name="Girlanda M."/>
            <person name="Hayes R."/>
            <person name="Keri Z."/>
            <person name="Labutti K."/>
            <person name="Lipzen A."/>
            <person name="Lombard V."/>
            <person name="Magnuson J."/>
            <person name="Maillard F."/>
            <person name="Morin E."/>
            <person name="Murat C."/>
            <person name="Nolan M."/>
            <person name="Ohm R."/>
            <person name="Pangilinan J."/>
            <person name="Pereira M."/>
            <person name="Perotto S."/>
            <person name="Peter M."/>
            <person name="Riley R."/>
            <person name="Sitrit Y."/>
            <person name="Stielow B."/>
            <person name="Szollosi G."/>
            <person name="Zifcakova L."/>
            <person name="Stursova M."/>
            <person name="Spatafora J.W."/>
            <person name="Tedersoo L."/>
            <person name="Vaario L.-M."/>
            <person name="Yamada A."/>
            <person name="Yan M."/>
            <person name="Wang P."/>
            <person name="Xu J."/>
            <person name="Bruns T."/>
            <person name="Baldrian P."/>
            <person name="Vilgalys R."/>
            <person name="Henrissat B."/>
            <person name="Grigoriev I.V."/>
            <person name="Hibbett D."/>
            <person name="Nagy L.G."/>
            <person name="Martin F.M."/>
        </authorList>
    </citation>
    <scope>NUCLEOTIDE SEQUENCE</scope>
    <source>
        <strain evidence="2">UH-Tt-Lm1</strain>
    </source>
</reference>
<name>A0A9P6H5E6_9AGAM</name>